<accession>A0A120AGW2</accession>
<protein>
    <submittedName>
        <fullName evidence="1">Uncharacterized protein</fullName>
    </submittedName>
</protein>
<name>A0A120AGW2_9GAMM</name>
<dbReference type="EMBL" id="JAJA02000001">
    <property type="protein sequence ID" value="KWS05197.1"/>
    <property type="molecule type" value="Genomic_DNA"/>
</dbReference>
<organism evidence="1 2">
    <name type="scientific">Lysobacter capsici AZ78</name>
    <dbReference type="NCBI Taxonomy" id="1444315"/>
    <lineage>
        <taxon>Bacteria</taxon>
        <taxon>Pseudomonadati</taxon>
        <taxon>Pseudomonadota</taxon>
        <taxon>Gammaproteobacteria</taxon>
        <taxon>Lysobacterales</taxon>
        <taxon>Lysobacteraceae</taxon>
        <taxon>Lysobacter</taxon>
    </lineage>
</organism>
<keyword evidence="2" id="KW-1185">Reference proteome</keyword>
<dbReference type="Proteomes" id="UP000023435">
    <property type="component" value="Unassembled WGS sequence"/>
</dbReference>
<dbReference type="AlphaFoldDB" id="A0A120AGW2"/>
<gene>
    <name evidence="1" type="ORF">AZ78_2748</name>
</gene>
<comment type="caution">
    <text evidence="1">The sequence shown here is derived from an EMBL/GenBank/DDBJ whole genome shotgun (WGS) entry which is preliminary data.</text>
</comment>
<proteinExistence type="predicted"/>
<evidence type="ECO:0000313" key="1">
    <source>
        <dbReference type="EMBL" id="KWS05197.1"/>
    </source>
</evidence>
<evidence type="ECO:0000313" key="2">
    <source>
        <dbReference type="Proteomes" id="UP000023435"/>
    </source>
</evidence>
<sequence>MLHETPLDVDSVGPPAGSLYTLAGRLRGAWGAARTAISAREGVASRSPD</sequence>
<reference evidence="1 2" key="1">
    <citation type="journal article" date="2014" name="Genome Announc.">
        <title>Draft Genome Sequence of Lysobacter capsici AZ78, a Bacterium Antagonistic to Plant-Pathogenic Oomycetes.</title>
        <authorList>
            <person name="Puopolo G."/>
            <person name="Sonego P."/>
            <person name="Engelen K."/>
            <person name="Pertot I."/>
        </authorList>
    </citation>
    <scope>NUCLEOTIDE SEQUENCE [LARGE SCALE GENOMIC DNA]</scope>
    <source>
        <strain evidence="1 2">AZ78</strain>
    </source>
</reference>